<protein>
    <recommendedName>
        <fullName evidence="2">PcRGLX/YetA-like N-terminal RIFT barrel domain-containing protein</fullName>
    </recommendedName>
</protein>
<gene>
    <name evidence="3" type="ORF">NX780_04765</name>
</gene>
<dbReference type="Proteomes" id="UP001206572">
    <property type="component" value="Unassembled WGS sequence"/>
</dbReference>
<name>A0ABT2AHE0_9BURK</name>
<evidence type="ECO:0000313" key="3">
    <source>
        <dbReference type="EMBL" id="MCS0595652.1"/>
    </source>
</evidence>
<feature type="signal peptide" evidence="1">
    <location>
        <begin position="1"/>
        <end position="22"/>
    </location>
</feature>
<dbReference type="Pfam" id="PF19501">
    <property type="entry name" value="PcRGLX_1st"/>
    <property type="match status" value="1"/>
</dbReference>
<evidence type="ECO:0000259" key="2">
    <source>
        <dbReference type="Pfam" id="PF19501"/>
    </source>
</evidence>
<keyword evidence="4" id="KW-1185">Reference proteome</keyword>
<reference evidence="3 4" key="1">
    <citation type="submission" date="2022-08" db="EMBL/GenBank/DDBJ databases">
        <title>Reclassification of Massilia species as members of the genera Telluria, Duganella, Pseudoduganella, Mokoshia gen. nov. and Zemynaea gen. nov. using orthogonal and non-orthogonal genome-based approaches.</title>
        <authorList>
            <person name="Bowman J.P."/>
        </authorList>
    </citation>
    <scope>NUCLEOTIDE SEQUENCE [LARGE SCALE GENOMIC DNA]</scope>
    <source>
        <strain evidence="3 4">JCM 31661</strain>
    </source>
</reference>
<sequence length="733" mass="78370">MKLLQSLTIRAGYTVLFGAALAACGGGGSSEQQSATLSSGMESGRTLASTAYIPQSRGTTTTTPSTNTGVADAVTDVRFESTSSAAQTNVPVTFGQVFAPGDLAADTSLAGRLDSGVTIPLQLDVKAKHPDGSVRHAVISAVLPTLAAGEVRTVSLVRTAPTAASAPTASALLNAGFKSSFEANIGGVRYIASADELIKQAAPVTWLNGSTVSEWEVSAPLKTSAGAAHPHLSARFAVRWYDAIKKARVDVTIENNWAYEPAPQNFTYNAQVLVGGNTVYAKSALTHYHHARWRKTFWWNGTAPQVNVKHNTGYLIASRALPNYDQSLSVPESSLSSSKANWTGAKIEPMGTGAAVTYMPSTGGRGDIGLLPQWNVAYLLSMDQRARDVALGTAELAGSFSAHYRDKKTGQPVSLIDYPYMTLVGKSGDTYNPATKRQEAFPACATSTGCKTPYTHDVSHQPGFAYLPYVLTGDHFFLEELQFWGMYSVFNSNPGYRDNIKGLVKSEQVRGQAWTLRTLAQVAYITPDSDRLKQHFTQIMDNNLAWFNANYTDNPAANKLGIIVNGYAIVYGDKTGVGPWQDDFFTSAVGQASDLGFTEATRLLKWKAKFPVDRMVASGACWIDGSIYSMKVRDSSTSPIYSSMAEAYKASHTADFAGLACGSSAMASALKLKVGEMTGYSSAATGYPSNMQPALAYGVSVSGDAGKQAWEQFMKRSVKPDYSTAAQFAIVPR</sequence>
<organism evidence="3 4">
    <name type="scientific">Massilia agri</name>
    <dbReference type="NCBI Taxonomy" id="1886785"/>
    <lineage>
        <taxon>Bacteria</taxon>
        <taxon>Pseudomonadati</taxon>
        <taxon>Pseudomonadota</taxon>
        <taxon>Betaproteobacteria</taxon>
        <taxon>Burkholderiales</taxon>
        <taxon>Oxalobacteraceae</taxon>
        <taxon>Telluria group</taxon>
        <taxon>Massilia</taxon>
    </lineage>
</organism>
<accession>A0ABT2AHE0</accession>
<dbReference type="PROSITE" id="PS51257">
    <property type="entry name" value="PROKAR_LIPOPROTEIN"/>
    <property type="match status" value="1"/>
</dbReference>
<evidence type="ECO:0000313" key="4">
    <source>
        <dbReference type="Proteomes" id="UP001206572"/>
    </source>
</evidence>
<evidence type="ECO:0000256" key="1">
    <source>
        <dbReference type="SAM" id="SignalP"/>
    </source>
</evidence>
<keyword evidence="1" id="KW-0732">Signal</keyword>
<dbReference type="InterPro" id="IPR048329">
    <property type="entry name" value="PcRGLX_1st"/>
</dbReference>
<dbReference type="RefSeq" id="WP_258826703.1">
    <property type="nucleotide sequence ID" value="NZ_JANUHA010000002.1"/>
</dbReference>
<feature type="domain" description="PcRGLX/YetA-like N-terminal RIFT barrel" evidence="2">
    <location>
        <begin position="85"/>
        <end position="144"/>
    </location>
</feature>
<dbReference type="EMBL" id="JANUHA010000002">
    <property type="protein sequence ID" value="MCS0595652.1"/>
    <property type="molecule type" value="Genomic_DNA"/>
</dbReference>
<proteinExistence type="predicted"/>
<comment type="caution">
    <text evidence="3">The sequence shown here is derived from an EMBL/GenBank/DDBJ whole genome shotgun (WGS) entry which is preliminary data.</text>
</comment>
<feature type="chain" id="PRO_5045878294" description="PcRGLX/YetA-like N-terminal RIFT barrel domain-containing protein" evidence="1">
    <location>
        <begin position="23"/>
        <end position="733"/>
    </location>
</feature>